<dbReference type="GO" id="GO:0008409">
    <property type="term" value="F:5'-3' exonuclease activity"/>
    <property type="evidence" value="ECO:0007669"/>
    <property type="project" value="TreeGrafter"/>
</dbReference>
<gene>
    <name evidence="7" type="ORF">FIV42_07495</name>
</gene>
<keyword evidence="4" id="KW-0378">Hydrolase</keyword>
<evidence type="ECO:0000256" key="3">
    <source>
        <dbReference type="ARBA" id="ARBA00022723"/>
    </source>
</evidence>
<accession>A0A4Y6PQT0</accession>
<feature type="domain" description="VRR-NUC" evidence="6">
    <location>
        <begin position="300"/>
        <end position="417"/>
    </location>
</feature>
<keyword evidence="2" id="KW-0540">Nuclease</keyword>
<dbReference type="PANTHER" id="PTHR15749">
    <property type="entry name" value="FANCONI-ASSOCIATED NUCLEASE 1"/>
    <property type="match status" value="1"/>
</dbReference>
<reference evidence="7 8" key="1">
    <citation type="submission" date="2019-06" db="EMBL/GenBank/DDBJ databases">
        <title>Persicimonas caeni gen. nov., sp. nov., a predatory bacterium isolated from solar saltern.</title>
        <authorList>
            <person name="Wang S."/>
        </authorList>
    </citation>
    <scope>NUCLEOTIDE SEQUENCE [LARGE SCALE GENOMIC DNA]</scope>
    <source>
        <strain evidence="7 8">YN101</strain>
    </source>
</reference>
<dbReference type="GO" id="GO:0070336">
    <property type="term" value="F:flap-structured DNA binding"/>
    <property type="evidence" value="ECO:0007669"/>
    <property type="project" value="TreeGrafter"/>
</dbReference>
<proteinExistence type="predicted"/>
<dbReference type="InterPro" id="IPR033315">
    <property type="entry name" value="Fan1-like"/>
</dbReference>
<dbReference type="GO" id="GO:0017108">
    <property type="term" value="F:5'-flap endonuclease activity"/>
    <property type="evidence" value="ECO:0007669"/>
    <property type="project" value="TreeGrafter"/>
</dbReference>
<comment type="cofactor">
    <cofactor evidence="1">
        <name>Mg(2+)</name>
        <dbReference type="ChEBI" id="CHEBI:18420"/>
    </cofactor>
</comment>
<dbReference type="AlphaFoldDB" id="A0A4Y6PQT0"/>
<dbReference type="RefSeq" id="WP_141197075.1">
    <property type="nucleotide sequence ID" value="NZ_CP041186.1"/>
</dbReference>
<evidence type="ECO:0000313" key="8">
    <source>
        <dbReference type="Proteomes" id="UP000315995"/>
    </source>
</evidence>
<dbReference type="Proteomes" id="UP000315995">
    <property type="component" value="Chromosome"/>
</dbReference>
<accession>A0A5B8Y2H1</accession>
<dbReference type="InterPro" id="IPR014883">
    <property type="entry name" value="VRR_NUC"/>
</dbReference>
<evidence type="ECO:0000259" key="6">
    <source>
        <dbReference type="SMART" id="SM00990"/>
    </source>
</evidence>
<dbReference type="Pfam" id="PF08774">
    <property type="entry name" value="VRR_NUC"/>
    <property type="match status" value="1"/>
</dbReference>
<dbReference type="OrthoDB" id="7054803at2"/>
<organism evidence="7 8">
    <name type="scientific">Persicimonas caeni</name>
    <dbReference type="NCBI Taxonomy" id="2292766"/>
    <lineage>
        <taxon>Bacteria</taxon>
        <taxon>Deltaproteobacteria</taxon>
        <taxon>Bradymonadales</taxon>
        <taxon>Bradymonadaceae</taxon>
        <taxon>Persicimonas</taxon>
    </lineage>
</organism>
<name>A0A4Y6PQT0_PERCE</name>
<evidence type="ECO:0000313" key="7">
    <source>
        <dbReference type="EMBL" id="QDG50583.1"/>
    </source>
</evidence>
<dbReference type="GO" id="GO:0036297">
    <property type="term" value="P:interstrand cross-link repair"/>
    <property type="evidence" value="ECO:0007669"/>
    <property type="project" value="InterPro"/>
</dbReference>
<dbReference type="EMBL" id="CP041186">
    <property type="protein sequence ID" value="QDG50583.1"/>
    <property type="molecule type" value="Genomic_DNA"/>
</dbReference>
<evidence type="ECO:0000256" key="1">
    <source>
        <dbReference type="ARBA" id="ARBA00001946"/>
    </source>
</evidence>
<evidence type="ECO:0000256" key="5">
    <source>
        <dbReference type="ARBA" id="ARBA00022842"/>
    </source>
</evidence>
<evidence type="ECO:0000256" key="4">
    <source>
        <dbReference type="ARBA" id="ARBA00022801"/>
    </source>
</evidence>
<dbReference type="PANTHER" id="PTHR15749:SF4">
    <property type="entry name" value="FANCONI-ASSOCIATED NUCLEASE 1"/>
    <property type="match status" value="1"/>
</dbReference>
<evidence type="ECO:0000256" key="2">
    <source>
        <dbReference type="ARBA" id="ARBA00022722"/>
    </source>
</evidence>
<keyword evidence="3" id="KW-0479">Metal-binding</keyword>
<sequence>MNVCNSKSEHDGCAHDDVECLNPYEPVRKFRCRDCDGVMMCACDREFGEEYLPHQLSQGQEYATKREVPVTHGFQAEVCRTCRGLQSVGHPKAELPGSTSKYQRYYWREIYKQTVLRFGYWCKQHGYDDWIAARHDPVTSAAYKWIHEDVKAFYRAAHKHFPKYDYSDEPSQQEVIDAHDVTIVDREVEYVESGGRAKIQSPNGPVSVEQYAARCYREQGFEVILCESRPIHVLFGTFMCLEIDSAADPLAQLAGFSRPVRMDAPDEERHYIEMYLPQDFGAREFAENRRERLDRHFDEIRESAQDILWLFDYWLEVSARLRMYLWAYADHDVEAARQLVAVLPNAQLISILKYLVEDYWGRYCGWPDLFVFSDHNYKFVEVKSSNDSLSLDQKDWIAGNAKFMQLPFEMLKLHRAKPE</sequence>
<protein>
    <submittedName>
        <fullName evidence="7">VRR-NUC domain-containing protein</fullName>
    </submittedName>
</protein>
<dbReference type="SMART" id="SM00990">
    <property type="entry name" value="VRR_NUC"/>
    <property type="match status" value="1"/>
</dbReference>
<keyword evidence="8" id="KW-1185">Reference proteome</keyword>
<keyword evidence="5" id="KW-0460">Magnesium</keyword>